<dbReference type="Gramene" id="KCW79755">
    <property type="protein sequence ID" value="KCW79755"/>
    <property type="gene ID" value="EUGRSUZ_C01101"/>
</dbReference>
<gene>
    <name evidence="12" type="ORF">EUGRSUZ_C01101</name>
</gene>
<dbReference type="InterPro" id="IPR027417">
    <property type="entry name" value="P-loop_NTPase"/>
</dbReference>
<feature type="transmembrane region" description="Helical" evidence="10">
    <location>
        <begin position="1314"/>
        <end position="1334"/>
    </location>
</feature>
<feature type="transmembrane region" description="Helical" evidence="10">
    <location>
        <begin position="742"/>
        <end position="765"/>
    </location>
</feature>
<dbReference type="Pfam" id="PF00005">
    <property type="entry name" value="ABC_tran"/>
    <property type="match status" value="2"/>
</dbReference>
<dbReference type="PROSITE" id="PS50893">
    <property type="entry name" value="ABC_TRANSPORTER_2"/>
    <property type="match status" value="2"/>
</dbReference>
<evidence type="ECO:0000256" key="6">
    <source>
        <dbReference type="ARBA" id="ARBA00022741"/>
    </source>
</evidence>
<feature type="transmembrane region" description="Helical" evidence="10">
    <location>
        <begin position="1202"/>
        <end position="1222"/>
    </location>
</feature>
<keyword evidence="8 10" id="KW-1133">Transmembrane helix</keyword>
<dbReference type="Gene3D" id="3.40.50.300">
    <property type="entry name" value="P-loop containing nucleotide triphosphate hydrolases"/>
    <property type="match status" value="2"/>
</dbReference>
<organism evidence="12">
    <name type="scientific">Eucalyptus grandis</name>
    <name type="common">Flooded gum</name>
    <dbReference type="NCBI Taxonomy" id="71139"/>
    <lineage>
        <taxon>Eukaryota</taxon>
        <taxon>Viridiplantae</taxon>
        <taxon>Streptophyta</taxon>
        <taxon>Embryophyta</taxon>
        <taxon>Tracheophyta</taxon>
        <taxon>Spermatophyta</taxon>
        <taxon>Magnoliopsida</taxon>
        <taxon>eudicotyledons</taxon>
        <taxon>Gunneridae</taxon>
        <taxon>Pentapetalae</taxon>
        <taxon>rosids</taxon>
        <taxon>malvids</taxon>
        <taxon>Myrtales</taxon>
        <taxon>Myrtaceae</taxon>
        <taxon>Myrtoideae</taxon>
        <taxon>Eucalypteae</taxon>
        <taxon>Eucalyptus</taxon>
    </lineage>
</organism>
<reference evidence="12" key="1">
    <citation type="submission" date="2013-07" db="EMBL/GenBank/DDBJ databases">
        <title>The genome of Eucalyptus grandis.</title>
        <authorList>
            <person name="Schmutz J."/>
            <person name="Hayes R."/>
            <person name="Myburg A."/>
            <person name="Tuskan G."/>
            <person name="Grattapaglia D."/>
            <person name="Rokhsar D.S."/>
        </authorList>
    </citation>
    <scope>NUCLEOTIDE SEQUENCE</scope>
    <source>
        <tissue evidence="12">Leaf extractions</tissue>
    </source>
</reference>
<feature type="transmembrane region" description="Helical" evidence="10">
    <location>
        <begin position="518"/>
        <end position="536"/>
    </location>
</feature>
<dbReference type="InterPro" id="IPR003593">
    <property type="entry name" value="AAA+_ATPase"/>
</dbReference>
<evidence type="ECO:0000256" key="1">
    <source>
        <dbReference type="ARBA" id="ARBA00004141"/>
    </source>
</evidence>
<protein>
    <recommendedName>
        <fullName evidence="11">ABC transporter domain-containing protein</fullName>
    </recommendedName>
</protein>
<feature type="transmembrane region" description="Helical" evidence="10">
    <location>
        <begin position="1258"/>
        <end position="1278"/>
    </location>
</feature>
<dbReference type="FunFam" id="3.40.50.300:FF:000059">
    <property type="entry name" value="ABC transporter G family member 40"/>
    <property type="match status" value="1"/>
</dbReference>
<dbReference type="OMA" id="QYMANLN"/>
<dbReference type="InterPro" id="IPR043926">
    <property type="entry name" value="ABCG_dom"/>
</dbReference>
<feature type="transmembrane region" description="Helical" evidence="10">
    <location>
        <begin position="633"/>
        <end position="654"/>
    </location>
</feature>
<evidence type="ECO:0000313" key="12">
    <source>
        <dbReference type="EMBL" id="KCW79755.1"/>
    </source>
</evidence>
<dbReference type="FunFam" id="3.40.50.300:FF:000179">
    <property type="entry name" value="ABC transporter G family member 34"/>
    <property type="match status" value="1"/>
</dbReference>
<dbReference type="eggNOG" id="KOG0065">
    <property type="taxonomic scope" value="Eukaryota"/>
</dbReference>
<dbReference type="GO" id="GO:0016020">
    <property type="term" value="C:membrane"/>
    <property type="evidence" value="ECO:0007669"/>
    <property type="project" value="UniProtKB-SubCell"/>
</dbReference>
<dbReference type="PANTHER" id="PTHR48040:SF45">
    <property type="entry name" value="PLEIOTROPIC DRUG RESISTANCE PROTEIN 1-LIKE"/>
    <property type="match status" value="1"/>
</dbReference>
<dbReference type="Pfam" id="PF01061">
    <property type="entry name" value="ABC2_membrane"/>
    <property type="match status" value="2"/>
</dbReference>
<dbReference type="PANTHER" id="PTHR48040">
    <property type="entry name" value="PLEIOTROPIC DRUG RESISTANCE PROTEIN 1-LIKE ISOFORM X1"/>
    <property type="match status" value="1"/>
</dbReference>
<dbReference type="InterPro" id="IPR034001">
    <property type="entry name" value="ABCG_PDR_1"/>
</dbReference>
<dbReference type="FunCoup" id="A0A059CP90">
    <property type="interactions" value="210"/>
</dbReference>
<feature type="transmembrane region" description="Helical" evidence="10">
    <location>
        <begin position="1172"/>
        <end position="1190"/>
    </location>
</feature>
<keyword evidence="6" id="KW-0547">Nucleotide-binding</keyword>
<keyword evidence="4 10" id="KW-0812">Transmembrane</keyword>
<feature type="domain" description="ABC transporter" evidence="11">
    <location>
        <begin position="828"/>
        <end position="1078"/>
    </location>
</feature>
<dbReference type="InterPro" id="IPR029481">
    <property type="entry name" value="ABC_trans_N"/>
</dbReference>
<feature type="transmembrane region" description="Helical" evidence="10">
    <location>
        <begin position="548"/>
        <end position="568"/>
    </location>
</feature>
<dbReference type="Pfam" id="PF14510">
    <property type="entry name" value="ABC_trans_N"/>
    <property type="match status" value="1"/>
</dbReference>
<dbReference type="InterPro" id="IPR034003">
    <property type="entry name" value="ABCG_PDR_2"/>
</dbReference>
<feature type="transmembrane region" description="Helical" evidence="10">
    <location>
        <begin position="1392"/>
        <end position="1414"/>
    </location>
</feature>
<dbReference type="EMBL" id="KK198755">
    <property type="protein sequence ID" value="KCW79755.1"/>
    <property type="molecule type" value="Genomic_DNA"/>
</dbReference>
<feature type="transmembrane region" description="Helical" evidence="10">
    <location>
        <begin position="660"/>
        <end position="681"/>
    </location>
</feature>
<keyword evidence="3" id="KW-0813">Transport</keyword>
<feature type="domain" description="ABC transporter" evidence="11">
    <location>
        <begin position="140"/>
        <end position="419"/>
    </location>
</feature>
<feature type="transmembrane region" description="Helical" evidence="10">
    <location>
        <begin position="588"/>
        <end position="621"/>
    </location>
</feature>
<evidence type="ECO:0000259" key="11">
    <source>
        <dbReference type="PROSITE" id="PS50893"/>
    </source>
</evidence>
<evidence type="ECO:0000256" key="4">
    <source>
        <dbReference type="ARBA" id="ARBA00022692"/>
    </source>
</evidence>
<dbReference type="InParanoid" id="A0A059CP90"/>
<keyword evidence="5" id="KW-0677">Repeat</keyword>
<evidence type="ECO:0000256" key="3">
    <source>
        <dbReference type="ARBA" id="ARBA00022448"/>
    </source>
</evidence>
<comment type="similarity">
    <text evidence="2">Belongs to the ABC transporter superfamily. ABCG family. PDR (TC 3.A.1.205) subfamily.</text>
</comment>
<dbReference type="InterPro" id="IPR003439">
    <property type="entry name" value="ABC_transporter-like_ATP-bd"/>
</dbReference>
<dbReference type="GO" id="GO:0140359">
    <property type="term" value="F:ABC-type transporter activity"/>
    <property type="evidence" value="ECO:0007669"/>
    <property type="project" value="InterPro"/>
</dbReference>
<accession>A0A059CP90</accession>
<evidence type="ECO:0000256" key="10">
    <source>
        <dbReference type="SAM" id="Phobius"/>
    </source>
</evidence>
<feature type="transmembrane region" description="Helical" evidence="10">
    <location>
        <begin position="1285"/>
        <end position="1308"/>
    </location>
</feature>
<evidence type="ECO:0000256" key="8">
    <source>
        <dbReference type="ARBA" id="ARBA00022989"/>
    </source>
</evidence>
<proteinExistence type="inferred from homology"/>
<dbReference type="InterPro" id="IPR013525">
    <property type="entry name" value="ABC2_TM"/>
</dbReference>
<evidence type="ECO:0000256" key="5">
    <source>
        <dbReference type="ARBA" id="ARBA00022737"/>
    </source>
</evidence>
<dbReference type="SMART" id="SM00382">
    <property type="entry name" value="AAA"/>
    <property type="match status" value="2"/>
</dbReference>
<dbReference type="InterPro" id="IPR013581">
    <property type="entry name" value="PDR_assoc"/>
</dbReference>
<sequence length="1423" mass="161155">MTCNEMNQLNGFLDIRDCLPCCIHSGSRNREDDEEALKWAALERLPTYQRVQKAVLHGVTGDLKETDLKKLGFEERQGLLDMFLKSGDTNQEFLQKLKNRIDRVCLKLPTIEVRFQNLNVEAEAYVGDRALPTVFNSFVNWLEDVGNYLHLLPSHKRRFSVLRNVSGILGPGRMTLLLGPPGSGKTTLLKALMGKLDPELNFSGEVTYNGHKMHEFVPERTAAYISQYDIHIPQMTVRQTLAFSAKCQGVGSSYDMLTELLRREKLLKIKPDPYIDALMKASVLKEQKEDTVTDYVLRILGLEVCADTMVGDAMIRGISGGQKKRVTTGEMLVGPVNVLFMDNISTGLDSSTTFQIVNSIRQSINIFSKTALISLLQPPPETYELFDDVLLLAEGQIVYHGPRECILEFFESMGFKCPDRKGVADYLQEVTSRKDQRQYWVKEESLYRYIPVAEFVEAFKSFHVGRANEEELRIPFDRSKNHAAALTKSKYGASKRELLKACLSREATLMKRDAKLHILKIVQLWICSIILAMVFGQARKQHHSVEDGAVQLGALYFLIHLLLFAGFFELPNTIDKLPVFYKQRDLHFYPSWAFSLPSSILCLPLSFIEVALVVCTTYFVIGFDRSVTRLLKQYLALVLSGQMSYTLFRCTATLSRDHIIANTAGSFVIIWVLTFGGFVLSKARMKKWLIWGFWTSPLMYTQAAISVNEFLGESWSHVLEGTQETLGIALLRLRGLFTDPSWYWISLGASIGFIVLLNVVSTLALSYLNRKLKSLGAELLISSRVPTIDNSKHTELLLQKEVLNEKHKTREDGGGRKRTFLPFTPLSMTFENVTYSVDMPEGFQDSQQNRLMLLNGVSGAFRPGVLTALMGVSGAGKTTLLDVLAGRKTGGYIEGNITISGHQKEQETFARISGYCEQEDIHSPFVTVYESLLYSAWLRLPQETDSKTRELFIEEVMDLIELMPLRNALVGVSNLNGLSVEQRKRLTIAVELVANPSIIFMDEPTSGLDARAAAIVMRTIRSTVDTGRTVVCTIHQPSLDIFESFDELILLTRGGREIYTGPLGPQCRTLITYFESIPGVVRIGDDTNPANWVMEVTARAQEEILGVSFADEYKRSELYRRNEALIGELSVPSLYSHPLSFPSKYSQSFLCQFKACLWKQHKSYWRNVPYTAARFFFTVSAALVFGFLFWDFGSKRSSKEDIFNGVGAMFSTLMFVGTQSVSLARPVIVTERLVYYREHAAGMYSSFPYAMAQVAIEIPYTIVQAVIYGTIIFAMMGYEWTATRFFLNLFFSFISILYFVYFGMMIIAVSPNQVIAAVSSGMLYSVWTLFSGMVIPRTRISVWLRWYAWICPVSWSMYGMVTAQYGDMHNKFDSGETVAEYLRDYFGFRYDFLWVVSVVLIGFVLLFLSVYVYAMKALNFQKR</sequence>
<evidence type="ECO:0000256" key="2">
    <source>
        <dbReference type="ARBA" id="ARBA00006012"/>
    </source>
</evidence>
<dbReference type="SUPFAM" id="SSF52540">
    <property type="entry name" value="P-loop containing nucleoside triphosphate hydrolases"/>
    <property type="match status" value="2"/>
</dbReference>
<keyword evidence="7" id="KW-0067">ATP-binding</keyword>
<dbReference type="GO" id="GO:0005524">
    <property type="term" value="F:ATP binding"/>
    <property type="evidence" value="ECO:0007669"/>
    <property type="project" value="UniProtKB-KW"/>
</dbReference>
<dbReference type="Pfam" id="PF19055">
    <property type="entry name" value="ABC2_membrane_7"/>
    <property type="match status" value="2"/>
</dbReference>
<dbReference type="CDD" id="cd03232">
    <property type="entry name" value="ABCG_PDR_domain2"/>
    <property type="match status" value="1"/>
</dbReference>
<keyword evidence="9 10" id="KW-0472">Membrane</keyword>
<dbReference type="GO" id="GO:0016887">
    <property type="term" value="F:ATP hydrolysis activity"/>
    <property type="evidence" value="ECO:0007669"/>
    <property type="project" value="InterPro"/>
</dbReference>
<dbReference type="Pfam" id="PF08370">
    <property type="entry name" value="PDR_assoc"/>
    <property type="match status" value="1"/>
</dbReference>
<feature type="transmembrane region" description="Helical" evidence="10">
    <location>
        <begin position="1346"/>
        <end position="1365"/>
    </location>
</feature>
<evidence type="ECO:0000256" key="7">
    <source>
        <dbReference type="ARBA" id="ARBA00022840"/>
    </source>
</evidence>
<dbReference type="CDD" id="cd03233">
    <property type="entry name" value="ABCG_PDR_domain1"/>
    <property type="match status" value="1"/>
</dbReference>
<evidence type="ECO:0000256" key="9">
    <source>
        <dbReference type="ARBA" id="ARBA00023136"/>
    </source>
</evidence>
<comment type="subcellular location">
    <subcellularLocation>
        <location evidence="1">Membrane</location>
        <topology evidence="1">Multi-pass membrane protein</topology>
    </subcellularLocation>
</comment>
<name>A0A059CP90_EUCGR</name>